<keyword evidence="6" id="KW-0812">Transmembrane</keyword>
<dbReference type="Pfam" id="PF03783">
    <property type="entry name" value="CsgG"/>
    <property type="match status" value="1"/>
</dbReference>
<evidence type="ECO:0000256" key="5">
    <source>
        <dbReference type="ARBA" id="ARBA00023288"/>
    </source>
</evidence>
<comment type="caution">
    <text evidence="7">The sequence shown here is derived from an EMBL/GenBank/DDBJ whole genome shotgun (WGS) entry which is preliminary data.</text>
</comment>
<evidence type="ECO:0000256" key="6">
    <source>
        <dbReference type="SAM" id="Phobius"/>
    </source>
</evidence>
<name>A0A644YAW0_9ZZZZ</name>
<sequence>MPLQVVNLSEGWRAKLDFPSHIFSYLWIIFTSIFYFMKKVYLVLAFMLAFSVCVLAQQETQEVPLQEMALKRKVAIGRFSNETQYAKSVFYDKDNDPMGKQAADILSTRLAASEKFLLIERQDYDKIVEELATSGGVSQSIGADYLIIGSITEFGRKTVGTQRAFSNSKEQIVEAAVAVRLVDVSTGLIIFSGEAKGEATAEDKRVMGFGKTADYDATLADKAISAAISKLVENIINKCMDSPWKAYILSVEDDVFIISGGASQGISSGNSFVIMERGRSVKNPQTGMMIELPGKEVGTISIIQTLGSTPQDEVSLATLTSGNIDKEKLEKYYLIEKK</sequence>
<protein>
    <recommendedName>
        <fullName evidence="8">Lipoprotein/NMB1164</fullName>
    </recommendedName>
</protein>
<keyword evidence="2" id="KW-0732">Signal</keyword>
<keyword evidence="1" id="KW-1003">Cell membrane</keyword>
<dbReference type="AlphaFoldDB" id="A0A644YAW0"/>
<dbReference type="GO" id="GO:0030288">
    <property type="term" value="C:outer membrane-bounded periplasmic space"/>
    <property type="evidence" value="ECO:0007669"/>
    <property type="project" value="InterPro"/>
</dbReference>
<dbReference type="InterPro" id="IPR005534">
    <property type="entry name" value="Curli_assmbl/transp-comp_CsgG"/>
</dbReference>
<dbReference type="PANTHER" id="PTHR41164:SF1">
    <property type="entry name" value="CURLI PRODUCTION ASSEMBLY_TRANSPORT COMPONENT CSGG"/>
    <property type="match status" value="1"/>
</dbReference>
<accession>A0A644YAW0</accession>
<keyword evidence="5" id="KW-0449">Lipoprotein</keyword>
<keyword evidence="6" id="KW-1133">Transmembrane helix</keyword>
<keyword evidence="4" id="KW-0564">Palmitate</keyword>
<dbReference type="Gene3D" id="3.40.50.10610">
    <property type="entry name" value="ABC-type transport auxiliary lipoprotein component"/>
    <property type="match status" value="1"/>
</dbReference>
<evidence type="ECO:0008006" key="8">
    <source>
        <dbReference type="Google" id="ProtNLM"/>
    </source>
</evidence>
<evidence type="ECO:0000256" key="4">
    <source>
        <dbReference type="ARBA" id="ARBA00023139"/>
    </source>
</evidence>
<organism evidence="7">
    <name type="scientific">bioreactor metagenome</name>
    <dbReference type="NCBI Taxonomy" id="1076179"/>
    <lineage>
        <taxon>unclassified sequences</taxon>
        <taxon>metagenomes</taxon>
        <taxon>ecological metagenomes</taxon>
    </lineage>
</organism>
<feature type="transmembrane region" description="Helical" evidence="6">
    <location>
        <begin position="18"/>
        <end position="36"/>
    </location>
</feature>
<dbReference type="PANTHER" id="PTHR41164">
    <property type="entry name" value="CURLI PRODUCTION ASSEMBLY/TRANSPORT COMPONENT CSGG"/>
    <property type="match status" value="1"/>
</dbReference>
<evidence type="ECO:0000256" key="2">
    <source>
        <dbReference type="ARBA" id="ARBA00022729"/>
    </source>
</evidence>
<dbReference type="EMBL" id="VSSQ01004541">
    <property type="protein sequence ID" value="MPM25630.1"/>
    <property type="molecule type" value="Genomic_DNA"/>
</dbReference>
<reference evidence="7" key="1">
    <citation type="submission" date="2019-08" db="EMBL/GenBank/DDBJ databases">
        <authorList>
            <person name="Kucharzyk K."/>
            <person name="Murdoch R.W."/>
            <person name="Higgins S."/>
            <person name="Loffler F."/>
        </authorList>
    </citation>
    <scope>NUCLEOTIDE SEQUENCE</scope>
</reference>
<proteinExistence type="predicted"/>
<evidence type="ECO:0000256" key="3">
    <source>
        <dbReference type="ARBA" id="ARBA00023136"/>
    </source>
</evidence>
<gene>
    <name evidence="7" type="ORF">SDC9_72127</name>
</gene>
<evidence type="ECO:0000256" key="1">
    <source>
        <dbReference type="ARBA" id="ARBA00022475"/>
    </source>
</evidence>
<keyword evidence="3 6" id="KW-0472">Membrane</keyword>
<dbReference type="SUPFAM" id="SSF52964">
    <property type="entry name" value="TolB, N-terminal domain"/>
    <property type="match status" value="1"/>
</dbReference>
<evidence type="ECO:0000313" key="7">
    <source>
        <dbReference type="EMBL" id="MPM25630.1"/>
    </source>
</evidence>